<name>A0A0Q9WPR4_DROVI</name>
<sequence length="72" mass="8167">MRFKVFVGEVLAPPTPTTQKPWCPWKPCGPGGKPCVGCPRRGQLCMELISQLEAIERKIRRCVCGEKVWLLR</sequence>
<dbReference type="FunCoup" id="A0A0Q9WPR4">
    <property type="interactions" value="2"/>
</dbReference>
<dbReference type="AlphaFoldDB" id="A0A0Q9WPR4"/>
<keyword evidence="2" id="KW-1185">Reference proteome</keyword>
<dbReference type="STRING" id="7244.A0A0Q9WPR4"/>
<reference evidence="1 2" key="1">
    <citation type="journal article" date="2007" name="Nature">
        <title>Evolution of genes and genomes on the Drosophila phylogeny.</title>
        <authorList>
            <consortium name="Drosophila 12 Genomes Consortium"/>
            <person name="Clark A.G."/>
            <person name="Eisen M.B."/>
            <person name="Smith D.R."/>
            <person name="Bergman C.M."/>
            <person name="Oliver B."/>
            <person name="Markow T.A."/>
            <person name="Kaufman T.C."/>
            <person name="Kellis M."/>
            <person name="Gelbart W."/>
            <person name="Iyer V.N."/>
            <person name="Pollard D.A."/>
            <person name="Sackton T.B."/>
            <person name="Larracuente A.M."/>
            <person name="Singh N.D."/>
            <person name="Abad J.P."/>
            <person name="Abt D.N."/>
            <person name="Adryan B."/>
            <person name="Aguade M."/>
            <person name="Akashi H."/>
            <person name="Anderson W.W."/>
            <person name="Aquadro C.F."/>
            <person name="Ardell D.H."/>
            <person name="Arguello R."/>
            <person name="Artieri C.G."/>
            <person name="Barbash D.A."/>
            <person name="Barker D."/>
            <person name="Barsanti P."/>
            <person name="Batterham P."/>
            <person name="Batzoglou S."/>
            <person name="Begun D."/>
            <person name="Bhutkar A."/>
            <person name="Blanco E."/>
            <person name="Bosak S.A."/>
            <person name="Bradley R.K."/>
            <person name="Brand A.D."/>
            <person name="Brent M.R."/>
            <person name="Brooks A.N."/>
            <person name="Brown R.H."/>
            <person name="Butlin R.K."/>
            <person name="Caggese C."/>
            <person name="Calvi B.R."/>
            <person name="Bernardo de Carvalho A."/>
            <person name="Caspi A."/>
            <person name="Castrezana S."/>
            <person name="Celniker S.E."/>
            <person name="Chang J.L."/>
            <person name="Chapple C."/>
            <person name="Chatterji S."/>
            <person name="Chinwalla A."/>
            <person name="Civetta A."/>
            <person name="Clifton S.W."/>
            <person name="Comeron J.M."/>
            <person name="Costello J.C."/>
            <person name="Coyne J.A."/>
            <person name="Daub J."/>
            <person name="David R.G."/>
            <person name="Delcher A.L."/>
            <person name="Delehaunty K."/>
            <person name="Do C.B."/>
            <person name="Ebling H."/>
            <person name="Edwards K."/>
            <person name="Eickbush T."/>
            <person name="Evans J.D."/>
            <person name="Filipski A."/>
            <person name="Findeiss S."/>
            <person name="Freyhult E."/>
            <person name="Fulton L."/>
            <person name="Fulton R."/>
            <person name="Garcia A.C."/>
            <person name="Gardiner A."/>
            <person name="Garfield D.A."/>
            <person name="Garvin B.E."/>
            <person name="Gibson G."/>
            <person name="Gilbert D."/>
            <person name="Gnerre S."/>
            <person name="Godfrey J."/>
            <person name="Good R."/>
            <person name="Gotea V."/>
            <person name="Gravely B."/>
            <person name="Greenberg A.J."/>
            <person name="Griffiths-Jones S."/>
            <person name="Gross S."/>
            <person name="Guigo R."/>
            <person name="Gustafson E.A."/>
            <person name="Haerty W."/>
            <person name="Hahn M.W."/>
            <person name="Halligan D.L."/>
            <person name="Halpern A.L."/>
            <person name="Halter G.M."/>
            <person name="Han M.V."/>
            <person name="Heger A."/>
            <person name="Hillier L."/>
            <person name="Hinrichs A.S."/>
            <person name="Holmes I."/>
            <person name="Hoskins R.A."/>
            <person name="Hubisz M.J."/>
            <person name="Hultmark D."/>
            <person name="Huntley M.A."/>
            <person name="Jaffe D.B."/>
            <person name="Jagadeeshan S."/>
            <person name="Jeck W.R."/>
            <person name="Johnson J."/>
            <person name="Jones C.D."/>
            <person name="Jordan W.C."/>
            <person name="Karpen G.H."/>
            <person name="Kataoka E."/>
            <person name="Keightley P.D."/>
            <person name="Kheradpour P."/>
            <person name="Kirkness E.F."/>
            <person name="Koerich L.B."/>
            <person name="Kristiansen K."/>
            <person name="Kudrna D."/>
            <person name="Kulathinal R.J."/>
            <person name="Kumar S."/>
            <person name="Kwok R."/>
            <person name="Lander E."/>
            <person name="Langley C.H."/>
            <person name="Lapoint R."/>
            <person name="Lazzaro B.P."/>
            <person name="Lee S.J."/>
            <person name="Levesque L."/>
            <person name="Li R."/>
            <person name="Lin C.F."/>
            <person name="Lin M.F."/>
            <person name="Lindblad-Toh K."/>
            <person name="Llopart A."/>
            <person name="Long M."/>
            <person name="Low L."/>
            <person name="Lozovsky E."/>
            <person name="Lu J."/>
            <person name="Luo M."/>
            <person name="Machado C.A."/>
            <person name="Makalowski W."/>
            <person name="Marzo M."/>
            <person name="Matsuda M."/>
            <person name="Matzkin L."/>
            <person name="McAllister B."/>
            <person name="McBride C.S."/>
            <person name="McKernan B."/>
            <person name="McKernan K."/>
            <person name="Mendez-Lago M."/>
            <person name="Minx P."/>
            <person name="Mollenhauer M.U."/>
            <person name="Montooth K."/>
            <person name="Mount S.M."/>
            <person name="Mu X."/>
            <person name="Myers E."/>
            <person name="Negre B."/>
            <person name="Newfeld S."/>
            <person name="Nielsen R."/>
            <person name="Noor M.A."/>
            <person name="O'Grady P."/>
            <person name="Pachter L."/>
            <person name="Papaceit M."/>
            <person name="Parisi M.J."/>
            <person name="Parisi M."/>
            <person name="Parts L."/>
            <person name="Pedersen J.S."/>
            <person name="Pesole G."/>
            <person name="Phillippy A.M."/>
            <person name="Ponting C.P."/>
            <person name="Pop M."/>
            <person name="Porcelli D."/>
            <person name="Powell J.R."/>
            <person name="Prohaska S."/>
            <person name="Pruitt K."/>
            <person name="Puig M."/>
            <person name="Quesneville H."/>
            <person name="Ram K.R."/>
            <person name="Rand D."/>
            <person name="Rasmussen M.D."/>
            <person name="Reed L.K."/>
            <person name="Reenan R."/>
            <person name="Reily A."/>
            <person name="Remington K.A."/>
            <person name="Rieger T.T."/>
            <person name="Ritchie M.G."/>
            <person name="Robin C."/>
            <person name="Rogers Y.H."/>
            <person name="Rohde C."/>
            <person name="Rozas J."/>
            <person name="Rubenfield M.J."/>
            <person name="Ruiz A."/>
            <person name="Russo S."/>
            <person name="Salzberg S.L."/>
            <person name="Sanchez-Gracia A."/>
            <person name="Saranga D.J."/>
            <person name="Sato H."/>
            <person name="Schaeffer S.W."/>
            <person name="Schatz M.C."/>
            <person name="Schlenke T."/>
            <person name="Schwartz R."/>
            <person name="Segarra C."/>
            <person name="Singh R.S."/>
            <person name="Sirot L."/>
            <person name="Sirota M."/>
            <person name="Sisneros N.B."/>
            <person name="Smith C.D."/>
            <person name="Smith T.F."/>
            <person name="Spieth J."/>
            <person name="Stage D.E."/>
            <person name="Stark A."/>
            <person name="Stephan W."/>
            <person name="Strausberg R.L."/>
            <person name="Strempel S."/>
            <person name="Sturgill D."/>
            <person name="Sutton G."/>
            <person name="Sutton G.G."/>
            <person name="Tao W."/>
            <person name="Teichmann S."/>
            <person name="Tobari Y.N."/>
            <person name="Tomimura Y."/>
            <person name="Tsolas J.M."/>
            <person name="Valente V.L."/>
            <person name="Venter E."/>
            <person name="Venter J.C."/>
            <person name="Vicario S."/>
            <person name="Vieira F.G."/>
            <person name="Vilella A.J."/>
            <person name="Villasante A."/>
            <person name="Walenz B."/>
            <person name="Wang J."/>
            <person name="Wasserman M."/>
            <person name="Watts T."/>
            <person name="Wilson D."/>
            <person name="Wilson R.K."/>
            <person name="Wing R.A."/>
            <person name="Wolfner M.F."/>
            <person name="Wong A."/>
            <person name="Wong G.K."/>
            <person name="Wu C.I."/>
            <person name="Wu G."/>
            <person name="Yamamoto D."/>
            <person name="Yang H.P."/>
            <person name="Yang S.P."/>
            <person name="Yorke J.A."/>
            <person name="Yoshida K."/>
            <person name="Zdobnov E."/>
            <person name="Zhang P."/>
            <person name="Zhang Y."/>
            <person name="Zimin A.V."/>
            <person name="Baldwin J."/>
            <person name="Abdouelleil A."/>
            <person name="Abdulkadir J."/>
            <person name="Abebe A."/>
            <person name="Abera B."/>
            <person name="Abreu J."/>
            <person name="Acer S.C."/>
            <person name="Aftuck L."/>
            <person name="Alexander A."/>
            <person name="An P."/>
            <person name="Anderson E."/>
            <person name="Anderson S."/>
            <person name="Arachi H."/>
            <person name="Azer M."/>
            <person name="Bachantsang P."/>
            <person name="Barry A."/>
            <person name="Bayul T."/>
            <person name="Berlin A."/>
            <person name="Bessette D."/>
            <person name="Bloom T."/>
            <person name="Blye J."/>
            <person name="Boguslavskiy L."/>
            <person name="Bonnet C."/>
            <person name="Boukhgalter B."/>
            <person name="Bourzgui I."/>
            <person name="Brown A."/>
            <person name="Cahill P."/>
            <person name="Channer S."/>
            <person name="Cheshatsang Y."/>
            <person name="Chuda L."/>
            <person name="Citroen M."/>
            <person name="Collymore A."/>
            <person name="Cooke P."/>
            <person name="Costello M."/>
            <person name="D'Aco K."/>
            <person name="Daza R."/>
            <person name="De Haan G."/>
            <person name="DeGray S."/>
            <person name="DeMaso C."/>
            <person name="Dhargay N."/>
            <person name="Dooley K."/>
            <person name="Dooley E."/>
            <person name="Doricent M."/>
            <person name="Dorje P."/>
            <person name="Dorjee K."/>
            <person name="Dupes A."/>
            <person name="Elong R."/>
            <person name="Falk J."/>
            <person name="Farina A."/>
            <person name="Faro S."/>
            <person name="Ferguson D."/>
            <person name="Fisher S."/>
            <person name="Foley C.D."/>
            <person name="Franke A."/>
            <person name="Friedrich D."/>
            <person name="Gadbois L."/>
            <person name="Gearin G."/>
            <person name="Gearin C.R."/>
            <person name="Giannoukos G."/>
            <person name="Goode T."/>
            <person name="Graham J."/>
            <person name="Grandbois E."/>
            <person name="Grewal S."/>
            <person name="Gyaltsen K."/>
            <person name="Hafez N."/>
            <person name="Hagos B."/>
            <person name="Hall J."/>
            <person name="Henson C."/>
            <person name="Hollinger A."/>
            <person name="Honan T."/>
            <person name="Huard M.D."/>
            <person name="Hughes L."/>
            <person name="Hurhula B."/>
            <person name="Husby M.E."/>
            <person name="Kamat A."/>
            <person name="Kanga B."/>
            <person name="Kashin S."/>
            <person name="Khazanovich D."/>
            <person name="Kisner P."/>
            <person name="Lance K."/>
            <person name="Lara M."/>
            <person name="Lee W."/>
            <person name="Lennon N."/>
            <person name="Letendre F."/>
            <person name="LeVine R."/>
            <person name="Lipovsky A."/>
            <person name="Liu X."/>
            <person name="Liu J."/>
            <person name="Liu S."/>
            <person name="Lokyitsang T."/>
            <person name="Lokyitsang Y."/>
            <person name="Lubonja R."/>
            <person name="Lui A."/>
            <person name="MacDonald P."/>
            <person name="Magnisalis V."/>
            <person name="Maru K."/>
            <person name="Matthews C."/>
            <person name="McCusker W."/>
            <person name="McDonough S."/>
            <person name="Mehta T."/>
            <person name="Meldrim J."/>
            <person name="Meneus L."/>
            <person name="Mihai O."/>
            <person name="Mihalev A."/>
            <person name="Mihova T."/>
            <person name="Mittelman R."/>
            <person name="Mlenga V."/>
            <person name="Montmayeur A."/>
            <person name="Mulrain L."/>
            <person name="Navidi A."/>
            <person name="Naylor J."/>
            <person name="Negash T."/>
            <person name="Nguyen T."/>
            <person name="Nguyen N."/>
            <person name="Nicol R."/>
            <person name="Norbu C."/>
            <person name="Norbu N."/>
            <person name="Novod N."/>
            <person name="O'Neill B."/>
            <person name="Osman S."/>
            <person name="Markiewicz E."/>
            <person name="Oyono O.L."/>
            <person name="Patti C."/>
            <person name="Phunkhang P."/>
            <person name="Pierre F."/>
            <person name="Priest M."/>
            <person name="Raghuraman S."/>
            <person name="Rege F."/>
            <person name="Reyes R."/>
            <person name="Rise C."/>
            <person name="Rogov P."/>
            <person name="Ross K."/>
            <person name="Ryan E."/>
            <person name="Settipalli S."/>
            <person name="Shea T."/>
            <person name="Sherpa N."/>
            <person name="Shi L."/>
            <person name="Shih D."/>
            <person name="Sparrow T."/>
            <person name="Spaulding J."/>
            <person name="Stalker J."/>
            <person name="Stange-Thomann N."/>
            <person name="Stavropoulos S."/>
            <person name="Stone C."/>
            <person name="Strader C."/>
            <person name="Tesfaye S."/>
            <person name="Thomson T."/>
            <person name="Thoulutsang Y."/>
            <person name="Thoulutsang D."/>
            <person name="Topham K."/>
            <person name="Topping I."/>
            <person name="Tsamla T."/>
            <person name="Vassiliev H."/>
            <person name="Vo A."/>
            <person name="Wangchuk T."/>
            <person name="Wangdi T."/>
            <person name="Weiand M."/>
            <person name="Wilkinson J."/>
            <person name="Wilson A."/>
            <person name="Yadav S."/>
            <person name="Young G."/>
            <person name="Yu Q."/>
            <person name="Zembek L."/>
            <person name="Zhong D."/>
            <person name="Zimmer A."/>
            <person name="Zwirko Z."/>
            <person name="Jaffe D.B."/>
            <person name="Alvarez P."/>
            <person name="Brockman W."/>
            <person name="Butler J."/>
            <person name="Chin C."/>
            <person name="Gnerre S."/>
            <person name="Grabherr M."/>
            <person name="Kleber M."/>
            <person name="Mauceli E."/>
            <person name="MacCallum I."/>
        </authorList>
    </citation>
    <scope>NUCLEOTIDE SEQUENCE [LARGE SCALE GENOMIC DNA]</scope>
    <source>
        <strain evidence="2">Tucson 15010-1051.87</strain>
    </source>
</reference>
<dbReference type="Proteomes" id="UP000008792">
    <property type="component" value="Unassembled WGS sequence"/>
</dbReference>
<organism evidence="1 2">
    <name type="scientific">Drosophila virilis</name>
    <name type="common">Fruit fly</name>
    <dbReference type="NCBI Taxonomy" id="7244"/>
    <lineage>
        <taxon>Eukaryota</taxon>
        <taxon>Metazoa</taxon>
        <taxon>Ecdysozoa</taxon>
        <taxon>Arthropoda</taxon>
        <taxon>Hexapoda</taxon>
        <taxon>Insecta</taxon>
        <taxon>Pterygota</taxon>
        <taxon>Neoptera</taxon>
        <taxon>Endopterygota</taxon>
        <taxon>Diptera</taxon>
        <taxon>Brachycera</taxon>
        <taxon>Muscomorpha</taxon>
        <taxon>Ephydroidea</taxon>
        <taxon>Drosophilidae</taxon>
        <taxon>Drosophila</taxon>
    </lineage>
</organism>
<dbReference type="InParanoid" id="A0A0Q9WPR4"/>
<dbReference type="EMBL" id="CH940651">
    <property type="protein sequence ID" value="KRF82288.1"/>
    <property type="molecule type" value="Genomic_DNA"/>
</dbReference>
<gene>
    <name evidence="1" type="primary">Dvir\GJ27025</name>
    <name evidence="1" type="ORF">Dvir_GJ27025</name>
</gene>
<proteinExistence type="predicted"/>
<protein>
    <submittedName>
        <fullName evidence="1">Uncharacterized protein</fullName>
    </submittedName>
</protein>
<evidence type="ECO:0000313" key="2">
    <source>
        <dbReference type="Proteomes" id="UP000008792"/>
    </source>
</evidence>
<evidence type="ECO:0000313" key="1">
    <source>
        <dbReference type="EMBL" id="KRF82288.1"/>
    </source>
</evidence>
<accession>A0A0Q9WPR4</accession>